<dbReference type="InterPro" id="IPR027417">
    <property type="entry name" value="P-loop_NTPase"/>
</dbReference>
<evidence type="ECO:0000256" key="1">
    <source>
        <dbReference type="ARBA" id="ARBA00001946"/>
    </source>
</evidence>
<name>L0G0Q6_ECHVK</name>
<evidence type="ECO:0000313" key="14">
    <source>
        <dbReference type="EMBL" id="AGA78571.1"/>
    </source>
</evidence>
<dbReference type="HAMAP" id="MF_00185">
    <property type="entry name" value="IPP_trans"/>
    <property type="match status" value="1"/>
</dbReference>
<dbReference type="GO" id="GO:0006400">
    <property type="term" value="P:tRNA modification"/>
    <property type="evidence" value="ECO:0007669"/>
    <property type="project" value="TreeGrafter"/>
</dbReference>
<dbReference type="EMBL" id="CP003346">
    <property type="protein sequence ID" value="AGA78571.1"/>
    <property type="molecule type" value="Genomic_DNA"/>
</dbReference>
<comment type="similarity">
    <text evidence="3 10 13">Belongs to the IPP transferase family.</text>
</comment>
<evidence type="ECO:0000256" key="10">
    <source>
        <dbReference type="HAMAP-Rule" id="MF_00185"/>
    </source>
</evidence>
<organism evidence="14 15">
    <name type="scientific">Echinicola vietnamensis (strain DSM 17526 / LMG 23754 / KMM 6221)</name>
    <dbReference type="NCBI Taxonomy" id="926556"/>
    <lineage>
        <taxon>Bacteria</taxon>
        <taxon>Pseudomonadati</taxon>
        <taxon>Bacteroidota</taxon>
        <taxon>Cytophagia</taxon>
        <taxon>Cytophagales</taxon>
        <taxon>Cyclobacteriaceae</taxon>
        <taxon>Echinicola</taxon>
    </lineage>
</organism>
<dbReference type="InterPro" id="IPR018022">
    <property type="entry name" value="IPT"/>
</dbReference>
<dbReference type="Pfam" id="PF01715">
    <property type="entry name" value="IPPT"/>
    <property type="match status" value="1"/>
</dbReference>
<evidence type="ECO:0000256" key="12">
    <source>
        <dbReference type="RuleBase" id="RU003784"/>
    </source>
</evidence>
<keyword evidence="6 10" id="KW-0547">Nucleotide-binding</keyword>
<feature type="site" description="Interaction with substrate tRNA" evidence="10">
    <location>
        <position position="105"/>
    </location>
</feature>
<keyword evidence="8 10" id="KW-0460">Magnesium</keyword>
<evidence type="ECO:0000256" key="8">
    <source>
        <dbReference type="ARBA" id="ARBA00022842"/>
    </source>
</evidence>
<comment type="cofactor">
    <cofactor evidence="1 10">
        <name>Mg(2+)</name>
        <dbReference type="ChEBI" id="CHEBI:18420"/>
    </cofactor>
</comment>
<feature type="region of interest" description="Interaction with substrate tRNA" evidence="10">
    <location>
        <begin position="39"/>
        <end position="42"/>
    </location>
</feature>
<comment type="function">
    <text evidence="2 10 12">Catalyzes the transfer of a dimethylallyl group onto the adenine at position 37 in tRNAs that read codons beginning with uridine, leading to the formation of N6-(dimethylallyl)adenosine (i(6)A).</text>
</comment>
<protein>
    <recommendedName>
        <fullName evidence="10">tRNA dimethylallyltransferase</fullName>
        <ecNumber evidence="10">2.5.1.75</ecNumber>
    </recommendedName>
    <alternativeName>
        <fullName evidence="10">Dimethylallyl diphosphate:tRNA dimethylallyltransferase</fullName>
        <shortName evidence="10">DMAPP:tRNA dimethylallyltransferase</shortName>
        <shortName evidence="10">DMATase</shortName>
    </alternativeName>
    <alternativeName>
        <fullName evidence="10">Isopentenyl-diphosphate:tRNA isopentenyltransferase</fullName>
        <shortName evidence="10">IPP transferase</shortName>
        <shortName evidence="10">IPPT</shortName>
        <shortName evidence="10">IPTase</shortName>
    </alternativeName>
</protein>
<evidence type="ECO:0000256" key="4">
    <source>
        <dbReference type="ARBA" id="ARBA00022679"/>
    </source>
</evidence>
<keyword evidence="15" id="KW-1185">Reference proteome</keyword>
<evidence type="ECO:0000256" key="9">
    <source>
        <dbReference type="ARBA" id="ARBA00049563"/>
    </source>
</evidence>
<feature type="region of interest" description="Interaction with substrate tRNA" evidence="10">
    <location>
        <begin position="163"/>
        <end position="167"/>
    </location>
</feature>
<dbReference type="RefSeq" id="WP_015266128.1">
    <property type="nucleotide sequence ID" value="NC_019904.1"/>
</dbReference>
<sequence>MLVKNDKYLLVVAGPTAVGKTDLCIKLAKNFKTAIISSDSRQFYKETNIGTAKPSPAEMQDVPHYFVDNLSVYEDYDVRRFEKDALQVLEKLFETHDVVIMTGGSGLYIDAVCNGFDPIPDIDPEIRKSLNQFYQENGIKALQDKLAALDPDYFKEVDIHNPQRLIRGCEVTLGTGKPFSSYRNRGHAKRPFQVIKIGLWREREELYDRINMRMDAMIASGLFEEAERLFPLRSLNALQTVGYTEIFGYLEGNYDKEEAIRLLKRNSRRYAKRQMTWFRRDEEMKWFSPDEYEQVVTYVEGQMGP</sequence>
<accession>L0G0Q6</accession>
<dbReference type="GO" id="GO:0052381">
    <property type="term" value="F:tRNA dimethylallyltransferase activity"/>
    <property type="evidence" value="ECO:0007669"/>
    <property type="project" value="UniProtKB-UniRule"/>
</dbReference>
<evidence type="ECO:0000256" key="3">
    <source>
        <dbReference type="ARBA" id="ARBA00005842"/>
    </source>
</evidence>
<evidence type="ECO:0000256" key="5">
    <source>
        <dbReference type="ARBA" id="ARBA00022694"/>
    </source>
</evidence>
<feature type="binding site" evidence="10">
    <location>
        <begin position="14"/>
        <end position="21"/>
    </location>
    <ligand>
        <name>ATP</name>
        <dbReference type="ChEBI" id="CHEBI:30616"/>
    </ligand>
</feature>
<dbReference type="Proteomes" id="UP000010796">
    <property type="component" value="Chromosome"/>
</dbReference>
<evidence type="ECO:0000256" key="11">
    <source>
        <dbReference type="RuleBase" id="RU003783"/>
    </source>
</evidence>
<gene>
    <name evidence="10" type="primary">miaA</name>
    <name evidence="14" type="ordered locus">Echvi_2323</name>
</gene>
<evidence type="ECO:0000256" key="13">
    <source>
        <dbReference type="RuleBase" id="RU003785"/>
    </source>
</evidence>
<dbReference type="HOGENOM" id="CLU_032616_0_1_10"/>
<keyword evidence="5 10" id="KW-0819">tRNA processing</keyword>
<comment type="subunit">
    <text evidence="10">Monomer.</text>
</comment>
<dbReference type="EC" id="2.5.1.75" evidence="10"/>
<dbReference type="PANTHER" id="PTHR11088">
    <property type="entry name" value="TRNA DIMETHYLALLYLTRANSFERASE"/>
    <property type="match status" value="1"/>
</dbReference>
<feature type="site" description="Interaction with substrate tRNA" evidence="10">
    <location>
        <position position="127"/>
    </location>
</feature>
<feature type="binding site" evidence="10">
    <location>
        <begin position="16"/>
        <end position="21"/>
    </location>
    <ligand>
        <name>substrate</name>
    </ligand>
</feature>
<proteinExistence type="inferred from homology"/>
<dbReference type="SUPFAM" id="SSF52540">
    <property type="entry name" value="P-loop containing nucleoside triphosphate hydrolases"/>
    <property type="match status" value="1"/>
</dbReference>
<comment type="catalytic activity">
    <reaction evidence="9 10 11">
        <text>adenosine(37) in tRNA + dimethylallyl diphosphate = N(6)-dimethylallyladenosine(37) in tRNA + diphosphate</text>
        <dbReference type="Rhea" id="RHEA:26482"/>
        <dbReference type="Rhea" id="RHEA-COMP:10162"/>
        <dbReference type="Rhea" id="RHEA-COMP:10375"/>
        <dbReference type="ChEBI" id="CHEBI:33019"/>
        <dbReference type="ChEBI" id="CHEBI:57623"/>
        <dbReference type="ChEBI" id="CHEBI:74411"/>
        <dbReference type="ChEBI" id="CHEBI:74415"/>
        <dbReference type="EC" id="2.5.1.75"/>
    </reaction>
</comment>
<dbReference type="InterPro" id="IPR039657">
    <property type="entry name" value="Dimethylallyltransferase"/>
</dbReference>
<dbReference type="GO" id="GO:0005524">
    <property type="term" value="F:ATP binding"/>
    <property type="evidence" value="ECO:0007669"/>
    <property type="project" value="UniProtKB-UniRule"/>
</dbReference>
<dbReference type="AlphaFoldDB" id="L0G0Q6"/>
<evidence type="ECO:0000313" key="15">
    <source>
        <dbReference type="Proteomes" id="UP000010796"/>
    </source>
</evidence>
<evidence type="ECO:0000256" key="7">
    <source>
        <dbReference type="ARBA" id="ARBA00022840"/>
    </source>
</evidence>
<dbReference type="PANTHER" id="PTHR11088:SF60">
    <property type="entry name" value="TRNA DIMETHYLALLYLTRANSFERASE"/>
    <property type="match status" value="1"/>
</dbReference>
<comment type="caution">
    <text evidence="10">Lacks conserved residue(s) required for the propagation of feature annotation.</text>
</comment>
<evidence type="ECO:0000256" key="6">
    <source>
        <dbReference type="ARBA" id="ARBA00022741"/>
    </source>
</evidence>
<dbReference type="KEGG" id="evi:Echvi_2323"/>
<dbReference type="Gene3D" id="1.10.20.140">
    <property type="match status" value="1"/>
</dbReference>
<reference evidence="15" key="1">
    <citation type="submission" date="2012-02" db="EMBL/GenBank/DDBJ databases">
        <title>The complete genome of Echinicola vietnamensis DSM 17526.</title>
        <authorList>
            <person name="Lucas S."/>
            <person name="Copeland A."/>
            <person name="Lapidus A."/>
            <person name="Glavina del Rio T."/>
            <person name="Dalin E."/>
            <person name="Tice H."/>
            <person name="Bruce D."/>
            <person name="Goodwin L."/>
            <person name="Pitluck S."/>
            <person name="Peters L."/>
            <person name="Ovchinnikova G."/>
            <person name="Teshima H."/>
            <person name="Kyrpides N."/>
            <person name="Mavromatis K."/>
            <person name="Ivanova N."/>
            <person name="Brettin T."/>
            <person name="Detter J.C."/>
            <person name="Han C."/>
            <person name="Larimer F."/>
            <person name="Land M."/>
            <person name="Hauser L."/>
            <person name="Markowitz V."/>
            <person name="Cheng J.-F."/>
            <person name="Hugenholtz P."/>
            <person name="Woyke T."/>
            <person name="Wu D."/>
            <person name="Brambilla E."/>
            <person name="Klenk H.-P."/>
            <person name="Eisen J.A."/>
        </authorList>
    </citation>
    <scope>NUCLEOTIDE SEQUENCE [LARGE SCALE GENOMIC DNA]</scope>
    <source>
        <strain evidence="15">DSM 17526 / LMG 23754 / KMM 6221</strain>
    </source>
</reference>
<dbReference type="Gene3D" id="3.40.50.300">
    <property type="entry name" value="P-loop containing nucleotide triphosphate hydrolases"/>
    <property type="match status" value="1"/>
</dbReference>
<dbReference type="PATRIC" id="fig|926556.3.peg.2447"/>
<evidence type="ECO:0000256" key="2">
    <source>
        <dbReference type="ARBA" id="ARBA00003213"/>
    </source>
</evidence>
<keyword evidence="7 10" id="KW-0067">ATP-binding</keyword>
<dbReference type="eggNOG" id="COG0324">
    <property type="taxonomic scope" value="Bacteria"/>
</dbReference>
<dbReference type="STRING" id="926556.Echvi_2323"/>
<keyword evidence="4 10" id="KW-0808">Transferase</keyword>
<dbReference type="NCBIfam" id="TIGR00174">
    <property type="entry name" value="miaA"/>
    <property type="match status" value="1"/>
</dbReference>